<comment type="caution">
    <text evidence="2">The sequence shown here is derived from an EMBL/GenBank/DDBJ whole genome shotgun (WGS) entry which is preliminary data.</text>
</comment>
<dbReference type="Proteomes" id="UP001302274">
    <property type="component" value="Unassembled WGS sequence"/>
</dbReference>
<evidence type="ECO:0008006" key="4">
    <source>
        <dbReference type="Google" id="ProtNLM"/>
    </source>
</evidence>
<feature type="signal peptide" evidence="1">
    <location>
        <begin position="1"/>
        <end position="18"/>
    </location>
</feature>
<protein>
    <recommendedName>
        <fullName evidence="4">Alpha/beta hydrolase</fullName>
    </recommendedName>
</protein>
<evidence type="ECO:0000256" key="1">
    <source>
        <dbReference type="SAM" id="SignalP"/>
    </source>
</evidence>
<keyword evidence="3" id="KW-1185">Reference proteome</keyword>
<evidence type="ECO:0000313" key="2">
    <source>
        <dbReference type="EMBL" id="MEA9355588.1"/>
    </source>
</evidence>
<evidence type="ECO:0000313" key="3">
    <source>
        <dbReference type="Proteomes" id="UP001302274"/>
    </source>
</evidence>
<reference evidence="2 3" key="1">
    <citation type="submission" date="2023-11" db="EMBL/GenBank/DDBJ databases">
        <title>A Novel Polar Bacteriovorax (B. antarcticus) Isolated from the Biocrust in Antarctica.</title>
        <authorList>
            <person name="Mun W."/>
            <person name="Choi S.Y."/>
            <person name="Mitchell R.J."/>
        </authorList>
    </citation>
    <scope>NUCLEOTIDE SEQUENCE [LARGE SCALE GENOMIC DNA]</scope>
    <source>
        <strain evidence="2 3">PP10</strain>
    </source>
</reference>
<gene>
    <name evidence="2" type="ORF">SHI21_05230</name>
</gene>
<dbReference type="EMBL" id="JAYGJQ010000001">
    <property type="protein sequence ID" value="MEA9355588.1"/>
    <property type="molecule type" value="Genomic_DNA"/>
</dbReference>
<proteinExistence type="predicted"/>
<dbReference type="RefSeq" id="WP_323575196.1">
    <property type="nucleotide sequence ID" value="NZ_JAYGJQ010000001.1"/>
</dbReference>
<organism evidence="2 3">
    <name type="scientific">Bacteriovorax antarcticus</name>
    <dbReference type="NCBI Taxonomy" id="3088717"/>
    <lineage>
        <taxon>Bacteria</taxon>
        <taxon>Pseudomonadati</taxon>
        <taxon>Bdellovibrionota</taxon>
        <taxon>Bacteriovoracia</taxon>
        <taxon>Bacteriovoracales</taxon>
        <taxon>Bacteriovoracaceae</taxon>
        <taxon>Bacteriovorax</taxon>
    </lineage>
</organism>
<accession>A0ABU5VRA5</accession>
<feature type="chain" id="PRO_5045726174" description="Alpha/beta hydrolase" evidence="1">
    <location>
        <begin position="19"/>
        <end position="345"/>
    </location>
</feature>
<name>A0ABU5VRA5_9BACT</name>
<keyword evidence="1" id="KW-0732">Signal</keyword>
<sequence length="345" mass="39583">MKTFIFTALSIMAFQSYAQSTNQDFCKDYVADQKRIEKVKKYGWVDMVYDRVNKEMIQSSGDNKKYLFGCLDLSWKTALYENLCKGQNIKINLPKVVYFYFDGYGNYVPEKAKNKLNAVNVIGNEPSGLVPTGINVLEWARDYLNDNAANYRLDDENGKSIRKAEKVYSWKRDIEFYYYSGSGTDGYTGIDNAKACYTQIQKDLKAVNEAYPDLRMPKTLVSGYSNGGVDAINFTNFFTGKSNLFIDSLITLDPVPKAHTFIKNKIMSTESVFQIKNKENIGKSFNFYQTSKNKTLANVMEIHGSKVDGVDNEFLEDEYYIDHVYITQSRKFNATLHSELLRLMD</sequence>